<protein>
    <submittedName>
        <fullName evidence="1">Uncharacterized protein</fullName>
    </submittedName>
</protein>
<evidence type="ECO:0000313" key="2">
    <source>
        <dbReference type="EMBL" id="SCQ79905.1"/>
    </source>
</evidence>
<sequence length="87" mass="8961">MNHIVGNVARKHAPTQREVNASLPCHCGAAPGHRGSPTPDGLIAAHEDPVALLVVPCPAWHARHRIARQSVTGTPRGALTLSGAGVA</sequence>
<reference evidence="1" key="1">
    <citation type="submission" date="2016-05" db="EMBL/GenBank/DDBJ databases">
        <authorList>
            <person name="Lavstsen T."/>
            <person name="Jespersen J.S."/>
        </authorList>
    </citation>
    <scope>NUCLEOTIDE SEQUENCE</scope>
    <source>
        <strain evidence="1">PFRJS10</strain>
    </source>
</reference>
<dbReference type="EMBL" id="LT576035">
    <property type="protein sequence ID" value="SBN39067.1"/>
    <property type="molecule type" value="Genomic_DNA"/>
</dbReference>
<name>A0A2C7AR14_9ACTN</name>
<dbReference type="AlphaFoldDB" id="A0A2C7AR14"/>
<dbReference type="Proteomes" id="UP000250080">
    <property type="component" value="Chromosome I"/>
</dbReference>
<gene>
    <name evidence="1" type="ORF">PFR_JS10_1424</name>
    <name evidence="2" type="ORF">PFR_JS23_1516</name>
</gene>
<accession>A0A2C7AR14</accession>
<dbReference type="EMBL" id="LT618793">
    <property type="protein sequence ID" value="SCQ79905.1"/>
    <property type="molecule type" value="Genomic_DNA"/>
</dbReference>
<reference evidence="2 3" key="2">
    <citation type="submission" date="2016-09" db="EMBL/GenBank/DDBJ databases">
        <authorList>
            <person name="Laine KS P."/>
        </authorList>
    </citation>
    <scope>NUCLEOTIDE SEQUENCE [LARGE SCALE GENOMIC DNA]</scope>
    <source>
        <strain evidence="2">PFRJS-23</strain>
    </source>
</reference>
<proteinExistence type="predicted"/>
<organism evidence="1">
    <name type="scientific">Propionibacterium freudenreichii</name>
    <dbReference type="NCBI Taxonomy" id="1744"/>
    <lineage>
        <taxon>Bacteria</taxon>
        <taxon>Bacillati</taxon>
        <taxon>Actinomycetota</taxon>
        <taxon>Actinomycetes</taxon>
        <taxon>Propionibacteriales</taxon>
        <taxon>Propionibacteriaceae</taxon>
        <taxon>Propionibacterium</taxon>
    </lineage>
</organism>
<evidence type="ECO:0000313" key="1">
    <source>
        <dbReference type="EMBL" id="SBN39067.1"/>
    </source>
</evidence>
<evidence type="ECO:0000313" key="3">
    <source>
        <dbReference type="Proteomes" id="UP000250080"/>
    </source>
</evidence>